<dbReference type="InterPro" id="IPR000276">
    <property type="entry name" value="GPCR_Rhodpsn"/>
</dbReference>
<evidence type="ECO:0000256" key="5">
    <source>
        <dbReference type="ARBA" id="ARBA00022725"/>
    </source>
</evidence>
<dbReference type="Ensembl" id="ENSPMGT00000027667.1">
    <property type="protein sequence ID" value="ENSPMGP00000025979.1"/>
    <property type="gene ID" value="ENSPMGG00000020922.1"/>
</dbReference>
<evidence type="ECO:0000256" key="3">
    <source>
        <dbReference type="ARBA" id="ARBA00022606"/>
    </source>
</evidence>
<evidence type="ECO:0000256" key="1">
    <source>
        <dbReference type="ARBA" id="ARBA00004651"/>
    </source>
</evidence>
<reference evidence="14" key="1">
    <citation type="submission" date="2025-08" db="UniProtKB">
        <authorList>
            <consortium name="Ensembl"/>
        </authorList>
    </citation>
    <scope>IDENTIFICATION</scope>
</reference>
<evidence type="ECO:0000256" key="9">
    <source>
        <dbReference type="ARBA" id="ARBA00023170"/>
    </source>
</evidence>
<evidence type="ECO:0000256" key="8">
    <source>
        <dbReference type="ARBA" id="ARBA00023136"/>
    </source>
</evidence>
<evidence type="ECO:0000259" key="13">
    <source>
        <dbReference type="PROSITE" id="PS50262"/>
    </source>
</evidence>
<dbReference type="InterPro" id="IPR050402">
    <property type="entry name" value="OR51/52/56-like"/>
</dbReference>
<dbReference type="AlphaFoldDB" id="A0A3B4BBX3"/>
<keyword evidence="7 11" id="KW-0297">G-protein coupled receptor</keyword>
<dbReference type="Proteomes" id="UP000261520">
    <property type="component" value="Unplaced"/>
</dbReference>
<dbReference type="PROSITE" id="PS00237">
    <property type="entry name" value="G_PROTEIN_RECEP_F1_1"/>
    <property type="match status" value="1"/>
</dbReference>
<evidence type="ECO:0000256" key="4">
    <source>
        <dbReference type="ARBA" id="ARBA00022692"/>
    </source>
</evidence>
<comment type="subcellular location">
    <subcellularLocation>
        <location evidence="1 12">Cell membrane</location>
        <topology evidence="1 12">Multi-pass membrane protein</topology>
    </subcellularLocation>
</comment>
<dbReference type="Pfam" id="PF13853">
    <property type="entry name" value="7tm_4"/>
    <property type="match status" value="1"/>
</dbReference>
<keyword evidence="5 12" id="KW-0552">Olfaction</keyword>
<proteinExistence type="inferred from homology"/>
<keyword evidence="4 11" id="KW-0812">Transmembrane</keyword>
<dbReference type="PANTHER" id="PTHR26450:SF429">
    <property type="entry name" value="OLFACTORY RECEPTOR"/>
    <property type="match status" value="1"/>
</dbReference>
<keyword evidence="15" id="KW-1185">Reference proteome</keyword>
<keyword evidence="10 11" id="KW-0807">Transducer</keyword>
<dbReference type="Gene3D" id="1.20.1070.10">
    <property type="entry name" value="Rhodopsin 7-helix transmembrane proteins"/>
    <property type="match status" value="1"/>
</dbReference>
<keyword evidence="3 12" id="KW-0716">Sensory transduction</keyword>
<dbReference type="PROSITE" id="PS50262">
    <property type="entry name" value="G_PROTEIN_RECEP_F1_2"/>
    <property type="match status" value="1"/>
</dbReference>
<dbReference type="SMART" id="SM01381">
    <property type="entry name" value="7TM_GPCR_Srsx"/>
    <property type="match status" value="1"/>
</dbReference>
<dbReference type="GO" id="GO:0004930">
    <property type="term" value="F:G protein-coupled receptor activity"/>
    <property type="evidence" value="ECO:0007669"/>
    <property type="project" value="UniProtKB-KW"/>
</dbReference>
<evidence type="ECO:0000313" key="14">
    <source>
        <dbReference type="Ensembl" id="ENSPMGP00000025979.1"/>
    </source>
</evidence>
<dbReference type="STRING" id="409849.ENSPMGP00000025979"/>
<evidence type="ECO:0000256" key="2">
    <source>
        <dbReference type="ARBA" id="ARBA00022475"/>
    </source>
</evidence>
<comment type="similarity">
    <text evidence="11">Belongs to the G-protein coupled receptor 1 family.</text>
</comment>
<keyword evidence="9 11" id="KW-0675">Receptor</keyword>
<dbReference type="InterPro" id="IPR017452">
    <property type="entry name" value="GPCR_Rhodpsn_7TM"/>
</dbReference>
<dbReference type="FunFam" id="1.20.1070.10:FF:000013">
    <property type="entry name" value="Olfactory receptor"/>
    <property type="match status" value="1"/>
</dbReference>
<name>A0A3B4BBX3_9GOBI</name>
<dbReference type="GO" id="GO:0004984">
    <property type="term" value="F:olfactory receptor activity"/>
    <property type="evidence" value="ECO:0007669"/>
    <property type="project" value="InterPro"/>
</dbReference>
<dbReference type="SUPFAM" id="SSF81321">
    <property type="entry name" value="Family A G protein-coupled receptor-like"/>
    <property type="match status" value="1"/>
</dbReference>
<accession>A0A3B4BBX3</accession>
<dbReference type="PANTHER" id="PTHR26450">
    <property type="entry name" value="OLFACTORY RECEPTOR 56B1-RELATED"/>
    <property type="match status" value="1"/>
</dbReference>
<dbReference type="PRINTS" id="PR00245">
    <property type="entry name" value="OLFACTORYR"/>
</dbReference>
<evidence type="ECO:0000256" key="6">
    <source>
        <dbReference type="ARBA" id="ARBA00022989"/>
    </source>
</evidence>
<protein>
    <recommendedName>
        <fullName evidence="12">Olfactory receptor</fullName>
    </recommendedName>
</protein>
<evidence type="ECO:0000256" key="11">
    <source>
        <dbReference type="RuleBase" id="RU000688"/>
    </source>
</evidence>
<organism evidence="14 15">
    <name type="scientific">Periophthalmus magnuspinnatus</name>
    <dbReference type="NCBI Taxonomy" id="409849"/>
    <lineage>
        <taxon>Eukaryota</taxon>
        <taxon>Metazoa</taxon>
        <taxon>Chordata</taxon>
        <taxon>Craniata</taxon>
        <taxon>Vertebrata</taxon>
        <taxon>Euteleostomi</taxon>
        <taxon>Actinopterygii</taxon>
        <taxon>Neopterygii</taxon>
        <taxon>Teleostei</taxon>
        <taxon>Neoteleostei</taxon>
        <taxon>Acanthomorphata</taxon>
        <taxon>Gobiaria</taxon>
        <taxon>Gobiiformes</taxon>
        <taxon>Gobioidei</taxon>
        <taxon>Gobiidae</taxon>
        <taxon>Oxudercinae</taxon>
        <taxon>Periophthalmus</taxon>
    </lineage>
</organism>
<evidence type="ECO:0000256" key="12">
    <source>
        <dbReference type="RuleBase" id="RU363047"/>
    </source>
</evidence>
<feature type="domain" description="G-protein coupled receptors family 1 profile" evidence="13">
    <location>
        <begin position="36"/>
        <end position="285"/>
    </location>
</feature>
<keyword evidence="6" id="KW-1133">Transmembrane helix</keyword>
<dbReference type="GO" id="GO:0005886">
    <property type="term" value="C:plasma membrane"/>
    <property type="evidence" value="ECO:0007669"/>
    <property type="project" value="UniProtKB-SubCell"/>
</dbReference>
<reference evidence="14" key="2">
    <citation type="submission" date="2025-09" db="UniProtKB">
        <authorList>
            <consortium name="Ensembl"/>
        </authorList>
    </citation>
    <scope>IDENTIFICATION</scope>
</reference>
<evidence type="ECO:0000256" key="7">
    <source>
        <dbReference type="ARBA" id="ARBA00023040"/>
    </source>
</evidence>
<dbReference type="InterPro" id="IPR000725">
    <property type="entry name" value="Olfact_rcpt"/>
</dbReference>
<keyword evidence="2 12" id="KW-1003">Cell membrane</keyword>
<dbReference type="PRINTS" id="PR00237">
    <property type="entry name" value="GPCRRHODOPSN"/>
</dbReference>
<keyword evidence="8" id="KW-0472">Membrane</keyword>
<evidence type="ECO:0000313" key="15">
    <source>
        <dbReference type="Proteomes" id="UP000261520"/>
    </source>
</evidence>
<evidence type="ECO:0000256" key="10">
    <source>
        <dbReference type="ARBA" id="ARBA00023224"/>
    </source>
</evidence>
<sequence>MLNQSDFQFLAFPFLLWQRSLIALPLVLVLGLVIVANGCLLLVVIHVEALWSPMYILVGALCLVDLLSSLVIVPNALLVLLNPTHSISLAECLTQMFLTHFLSSLESTLLLAMALDRYMAICHPLKYRQLVGRSFFLTLFLFTLVRSGSVMAVLVALAGSLDFCGGRVIEHLYCDHMALVRLGCGDTGASRGAGVAVIVCFVGLDIPIILLSYLQILVVVHRAREDRWKALHTCGTHLIVLLVFYLVGTVAFLSHTLQLSLSADLNTLMGLVYILLPAAVNPIIYGVRTAEIQQGFNQVFGRVYGMKGGKRNSTVVFGSIP</sequence>